<dbReference type="GO" id="GO:0003677">
    <property type="term" value="F:DNA binding"/>
    <property type="evidence" value="ECO:0007669"/>
    <property type="project" value="UniProtKB-UniRule"/>
</dbReference>
<dbReference type="Pfam" id="PF02467">
    <property type="entry name" value="Whib"/>
    <property type="match status" value="1"/>
</dbReference>
<dbReference type="GO" id="GO:0035731">
    <property type="term" value="F:dinitrosyl-iron complex binding"/>
    <property type="evidence" value="ECO:0007669"/>
    <property type="project" value="UniProtKB-UniRule"/>
</dbReference>
<organism evidence="14 15">
    <name type="scientific">Catenuloplanes niger</name>
    <dbReference type="NCBI Taxonomy" id="587534"/>
    <lineage>
        <taxon>Bacteria</taxon>
        <taxon>Bacillati</taxon>
        <taxon>Actinomycetota</taxon>
        <taxon>Actinomycetes</taxon>
        <taxon>Micromonosporales</taxon>
        <taxon>Micromonosporaceae</taxon>
        <taxon>Catenuloplanes</taxon>
    </lineage>
</organism>
<evidence type="ECO:0000259" key="13">
    <source>
        <dbReference type="PROSITE" id="PS51674"/>
    </source>
</evidence>
<dbReference type="InterPro" id="IPR034768">
    <property type="entry name" value="4FE4S_WBL"/>
</dbReference>
<dbReference type="AlphaFoldDB" id="A0AAE3ZP60"/>
<keyword evidence="10 11" id="KW-0804">Transcription</keyword>
<evidence type="ECO:0000256" key="2">
    <source>
        <dbReference type="ARBA" id="ARBA00006597"/>
    </source>
</evidence>
<evidence type="ECO:0000256" key="12">
    <source>
        <dbReference type="SAM" id="MobiDB-lite"/>
    </source>
</evidence>
<dbReference type="GO" id="GO:0051539">
    <property type="term" value="F:4 iron, 4 sulfur cluster binding"/>
    <property type="evidence" value="ECO:0007669"/>
    <property type="project" value="UniProtKB-UniRule"/>
</dbReference>
<name>A0AAE3ZP60_9ACTN</name>
<keyword evidence="9 11" id="KW-1015">Disulfide bond</keyword>
<feature type="region of interest" description="Disordered" evidence="12">
    <location>
        <begin position="61"/>
        <end position="86"/>
    </location>
</feature>
<feature type="binding site" evidence="11">
    <location>
        <position position="42"/>
    </location>
    <ligand>
        <name>[4Fe-4S] cluster</name>
        <dbReference type="ChEBI" id="CHEBI:49883"/>
    </ligand>
</feature>
<evidence type="ECO:0000256" key="9">
    <source>
        <dbReference type="ARBA" id="ARBA00023157"/>
    </source>
</evidence>
<keyword evidence="7 11" id="KW-0805">Transcription regulation</keyword>
<comment type="PTM">
    <text evidence="11">The Fe-S cluster can be nitrosylated by nitric oxide (NO).</text>
</comment>
<feature type="domain" description="4Fe-4S Wbl-type" evidence="13">
    <location>
        <begin position="15"/>
        <end position="72"/>
    </location>
</feature>
<dbReference type="GO" id="GO:0046872">
    <property type="term" value="F:metal ion binding"/>
    <property type="evidence" value="ECO:0007669"/>
    <property type="project" value="UniProtKB-KW"/>
</dbReference>
<protein>
    <recommendedName>
        <fullName evidence="11">Transcriptional regulator WhiB</fullName>
    </recommendedName>
</protein>
<evidence type="ECO:0000256" key="6">
    <source>
        <dbReference type="ARBA" id="ARBA00023014"/>
    </source>
</evidence>
<evidence type="ECO:0000256" key="7">
    <source>
        <dbReference type="ARBA" id="ARBA00023015"/>
    </source>
</evidence>
<comment type="function">
    <text evidence="11">Acts as a transcriptional regulator. Probably redox-responsive. The apo- but not holo-form probably binds DNA.</text>
</comment>
<reference evidence="14 15" key="1">
    <citation type="submission" date="2023-07" db="EMBL/GenBank/DDBJ databases">
        <title>Sequencing the genomes of 1000 actinobacteria strains.</title>
        <authorList>
            <person name="Klenk H.-P."/>
        </authorList>
    </citation>
    <scope>NUCLEOTIDE SEQUENCE [LARGE SCALE GENOMIC DNA]</scope>
    <source>
        <strain evidence="14 15">DSM 44711</strain>
    </source>
</reference>
<keyword evidence="6 11" id="KW-0411">Iron-sulfur</keyword>
<dbReference type="RefSeq" id="WP_310415201.1">
    <property type="nucleotide sequence ID" value="NZ_JAVDYC010000001.1"/>
</dbReference>
<gene>
    <name evidence="11" type="primary">whiB</name>
    <name evidence="14" type="ORF">J2S44_003642</name>
</gene>
<dbReference type="InterPro" id="IPR003482">
    <property type="entry name" value="Whib"/>
</dbReference>
<feature type="binding site" evidence="11">
    <location>
        <position position="48"/>
    </location>
    <ligand>
        <name>[4Fe-4S] cluster</name>
        <dbReference type="ChEBI" id="CHEBI:49883"/>
    </ligand>
</feature>
<evidence type="ECO:0000313" key="15">
    <source>
        <dbReference type="Proteomes" id="UP001183629"/>
    </source>
</evidence>
<comment type="cofactor">
    <cofactor evidence="11">
        <name>[4Fe-4S] cluster</name>
        <dbReference type="ChEBI" id="CHEBI:49883"/>
    </cofactor>
    <text evidence="11">Binds 1 [4Fe-4S] cluster per subunit. Following nitrosylation of the [4Fe-4S] cluster binds 1 [4Fe-8(NO)] cluster per subunit.</text>
</comment>
<accession>A0AAE3ZP60</accession>
<evidence type="ECO:0000313" key="14">
    <source>
        <dbReference type="EMBL" id="MDR7323392.1"/>
    </source>
</evidence>
<sequence length="86" mass="9431">MTGDAPPFAVAGEIACQPEDQPRFYPDRGVSVGPARTICARCPAEVVCLDWAIETDQRFGVWGGKTTPERQRIRREREGAAEQPSA</sequence>
<evidence type="ECO:0000256" key="10">
    <source>
        <dbReference type="ARBA" id="ARBA00023163"/>
    </source>
</evidence>
<keyword evidence="4 11" id="KW-0479">Metal-binding</keyword>
<dbReference type="HAMAP" id="MF_01479">
    <property type="entry name" value="WhiB"/>
    <property type="match status" value="1"/>
</dbReference>
<evidence type="ECO:0000256" key="3">
    <source>
        <dbReference type="ARBA" id="ARBA00022485"/>
    </source>
</evidence>
<dbReference type="PANTHER" id="PTHR38839">
    <property type="entry name" value="TRANSCRIPTIONAL REGULATOR WHID-RELATED"/>
    <property type="match status" value="1"/>
</dbReference>
<dbReference type="GO" id="GO:0045892">
    <property type="term" value="P:negative regulation of DNA-templated transcription"/>
    <property type="evidence" value="ECO:0007669"/>
    <property type="project" value="TreeGrafter"/>
</dbReference>
<keyword evidence="8 11" id="KW-0238">DNA-binding</keyword>
<evidence type="ECO:0000256" key="1">
    <source>
        <dbReference type="ARBA" id="ARBA00004496"/>
    </source>
</evidence>
<evidence type="ECO:0000256" key="11">
    <source>
        <dbReference type="HAMAP-Rule" id="MF_01479"/>
    </source>
</evidence>
<dbReference type="EMBL" id="JAVDYC010000001">
    <property type="protein sequence ID" value="MDR7323392.1"/>
    <property type="molecule type" value="Genomic_DNA"/>
</dbReference>
<dbReference type="PANTHER" id="PTHR38839:SF4">
    <property type="entry name" value="TRANSCRIPTIONAL REGULATOR WHIB"/>
    <property type="match status" value="1"/>
</dbReference>
<dbReference type="Proteomes" id="UP001183629">
    <property type="component" value="Unassembled WGS sequence"/>
</dbReference>
<comment type="subcellular location">
    <subcellularLocation>
        <location evidence="1 11">Cytoplasm</location>
    </subcellularLocation>
</comment>
<dbReference type="PROSITE" id="PS51674">
    <property type="entry name" value="4FE4S_WBL"/>
    <property type="match status" value="1"/>
</dbReference>
<evidence type="ECO:0000256" key="5">
    <source>
        <dbReference type="ARBA" id="ARBA00023004"/>
    </source>
</evidence>
<proteinExistence type="inferred from homology"/>
<dbReference type="GO" id="GO:0047134">
    <property type="term" value="F:protein-disulfide reductase [NAD(P)H] activity"/>
    <property type="evidence" value="ECO:0007669"/>
    <property type="project" value="TreeGrafter"/>
</dbReference>
<keyword evidence="5 11" id="KW-0408">Iron</keyword>
<feature type="binding site" evidence="11">
    <location>
        <position position="39"/>
    </location>
    <ligand>
        <name>[4Fe-4S] cluster</name>
        <dbReference type="ChEBI" id="CHEBI:49883"/>
    </ligand>
</feature>
<dbReference type="GO" id="GO:0045454">
    <property type="term" value="P:cell redox homeostasis"/>
    <property type="evidence" value="ECO:0007669"/>
    <property type="project" value="TreeGrafter"/>
</dbReference>
<evidence type="ECO:0000256" key="8">
    <source>
        <dbReference type="ARBA" id="ARBA00023125"/>
    </source>
</evidence>
<feature type="compositionally biased region" description="Basic and acidic residues" evidence="12">
    <location>
        <begin position="67"/>
        <end position="80"/>
    </location>
</feature>
<evidence type="ECO:0000256" key="4">
    <source>
        <dbReference type="ARBA" id="ARBA00022723"/>
    </source>
</evidence>
<comment type="similarity">
    <text evidence="2 11">Belongs to the WhiB family.</text>
</comment>
<comment type="PTM">
    <text evidence="11">Upon Fe-S cluster removal intramolecular disulfide bonds are formed.</text>
</comment>
<keyword evidence="15" id="KW-1185">Reference proteome</keyword>
<keyword evidence="3 11" id="KW-0004">4Fe-4S</keyword>
<feature type="binding site" evidence="11">
    <location>
        <position position="16"/>
    </location>
    <ligand>
        <name>[4Fe-4S] cluster</name>
        <dbReference type="ChEBI" id="CHEBI:49883"/>
    </ligand>
</feature>
<comment type="caution">
    <text evidence="14">The sequence shown here is derived from an EMBL/GenBank/DDBJ whole genome shotgun (WGS) entry which is preliminary data.</text>
</comment>
<dbReference type="GO" id="GO:0005737">
    <property type="term" value="C:cytoplasm"/>
    <property type="evidence" value="ECO:0007669"/>
    <property type="project" value="UniProtKB-SubCell"/>
</dbReference>
<keyword evidence="11" id="KW-0963">Cytoplasm</keyword>